<evidence type="ECO:0000313" key="3">
    <source>
        <dbReference type="EMBL" id="GAQ47250.1"/>
    </source>
</evidence>
<dbReference type="InterPro" id="IPR014752">
    <property type="entry name" value="Arrestin-like_C"/>
</dbReference>
<comment type="caution">
    <text evidence="3">The sequence shown here is derived from an EMBL/GenBank/DDBJ whole genome shotgun (WGS) entry which is preliminary data.</text>
</comment>
<evidence type="ECO:0000313" key="4">
    <source>
        <dbReference type="Proteomes" id="UP000068243"/>
    </source>
</evidence>
<dbReference type="VEuPathDB" id="FungiDB:ASPNIDRAFT2_1162086"/>
<feature type="region of interest" description="Disordered" evidence="1">
    <location>
        <begin position="385"/>
        <end position="417"/>
    </location>
</feature>
<dbReference type="VEuPathDB" id="FungiDB:An01g01010"/>
<feature type="domain" description="Arrestin-like N-terminal" evidence="2">
    <location>
        <begin position="4"/>
        <end position="153"/>
    </location>
</feature>
<reference evidence="4" key="1">
    <citation type="journal article" date="2016" name="Genome Announc.">
        <title>Draft genome sequence of Aspergillus niger strain An76.</title>
        <authorList>
            <person name="Gong W."/>
            <person name="Cheng Z."/>
            <person name="Zhang H."/>
            <person name="Liu L."/>
            <person name="Gao P."/>
            <person name="Wang L."/>
        </authorList>
    </citation>
    <scope>NUCLEOTIDE SEQUENCE [LARGE SCALE GENOMIC DNA]</scope>
    <source>
        <strain evidence="4">An76</strain>
    </source>
</reference>
<sequence length="417" mass="46783">MPITVSLINQQQCYSGNDRIRGRVVFQCSTPTEIQDIRVTFSGRAKAKVQKTKGSAAPAASYRSKCMLFEKERILWHPNGDAVAPDTYEWPFEFVFPSHVQSASSRWPETLPFRSDANHPLPPTFATQTHDSLRKLECTIEYRIHAQVFRPQRGILGRKSPLFSEVIRLNFLPLEARLELKSTDDYPTTYQQQKEQLFNIRSMLLLPENRGRSLKVQEKIQSWLSPGQLPRFSFKASFSYPTRLVQSTPIPCFLDITPFMEDSSVTSPPDIVMQSLSISMVSQTAARAAPSLMGTLSGQVDERIEILSRTSLGMPVMGKVDLAQAFGPLRIRHTDVSFRTFNISRTYRLCASFSFECAGRTSTFDIPDLPVELLANSRESEKATQSFEGYVAEADSPPPYASASTLSTSSITTPEKA</sequence>
<dbReference type="PaxDb" id="5061-CADANGAP00000092"/>
<dbReference type="OrthoDB" id="2333384at2759"/>
<dbReference type="AlphaFoldDB" id="A0A100ITX5"/>
<protein>
    <submittedName>
        <fullName evidence="3">Similar to An01g01010</fullName>
    </submittedName>
</protein>
<dbReference type="VEuPathDB" id="FungiDB:M747DRAFT_48860"/>
<dbReference type="InterPro" id="IPR011021">
    <property type="entry name" value="Arrestin-like_N"/>
</dbReference>
<gene>
    <name evidence="3" type="ORF">ABL_09911</name>
</gene>
<dbReference type="VEuPathDB" id="FungiDB:ATCC64974_22600"/>
<dbReference type="Pfam" id="PF00339">
    <property type="entry name" value="Arrestin_N"/>
    <property type="match status" value="1"/>
</dbReference>
<dbReference type="CDD" id="cd22952">
    <property type="entry name" value="ART10-like"/>
    <property type="match status" value="1"/>
</dbReference>
<accession>A0A100ITX5</accession>
<dbReference type="Proteomes" id="UP000068243">
    <property type="component" value="Unassembled WGS sequence"/>
</dbReference>
<dbReference type="Gene3D" id="2.60.40.640">
    <property type="match status" value="1"/>
</dbReference>
<evidence type="ECO:0000256" key="1">
    <source>
        <dbReference type="SAM" id="MobiDB-lite"/>
    </source>
</evidence>
<name>A0A100ITX5_ASPNG</name>
<proteinExistence type="predicted"/>
<dbReference type="OMA" id="PRFSFKA"/>
<evidence type="ECO:0000259" key="2">
    <source>
        <dbReference type="Pfam" id="PF00339"/>
    </source>
</evidence>
<feature type="compositionally biased region" description="Low complexity" evidence="1">
    <location>
        <begin position="401"/>
        <end position="417"/>
    </location>
</feature>
<dbReference type="EMBL" id="BCMY01000027">
    <property type="protein sequence ID" value="GAQ47250.1"/>
    <property type="molecule type" value="Genomic_DNA"/>
</dbReference>
<organism evidence="3 4">
    <name type="scientific">Aspergillus niger</name>
    <dbReference type="NCBI Taxonomy" id="5061"/>
    <lineage>
        <taxon>Eukaryota</taxon>
        <taxon>Fungi</taxon>
        <taxon>Dikarya</taxon>
        <taxon>Ascomycota</taxon>
        <taxon>Pezizomycotina</taxon>
        <taxon>Eurotiomycetes</taxon>
        <taxon>Eurotiomycetidae</taxon>
        <taxon>Eurotiales</taxon>
        <taxon>Aspergillaceae</taxon>
        <taxon>Aspergillus</taxon>
        <taxon>Aspergillus subgen. Circumdati</taxon>
    </lineage>
</organism>